<feature type="domain" description="N-acetyltransferase" evidence="5">
    <location>
        <begin position="5"/>
        <end position="155"/>
    </location>
</feature>
<dbReference type="NCBIfam" id="NF002367">
    <property type="entry name" value="PRK01346.1-4"/>
    <property type="match status" value="1"/>
</dbReference>
<proteinExistence type="inferred from homology"/>
<keyword evidence="2 4" id="KW-0808">Transferase</keyword>
<dbReference type="InterPro" id="IPR016181">
    <property type="entry name" value="Acyl_CoA_acyltransferase"/>
</dbReference>
<dbReference type="InterPro" id="IPR000182">
    <property type="entry name" value="GNAT_dom"/>
</dbReference>
<evidence type="ECO:0000256" key="1">
    <source>
        <dbReference type="ARBA" id="ARBA00009213"/>
    </source>
</evidence>
<evidence type="ECO:0000256" key="3">
    <source>
        <dbReference type="ARBA" id="ARBA00023315"/>
    </source>
</evidence>
<dbReference type="InterPro" id="IPR036527">
    <property type="entry name" value="SCP2_sterol-bd_dom_sf"/>
</dbReference>
<dbReference type="OrthoDB" id="8399956at2"/>
<dbReference type="GO" id="GO:0034069">
    <property type="term" value="F:aminoglycoside N-acetyltransferase activity"/>
    <property type="evidence" value="ECO:0007669"/>
    <property type="project" value="TreeGrafter"/>
</dbReference>
<dbReference type="EMBL" id="RBAL01000007">
    <property type="protein sequence ID" value="RKN41810.1"/>
    <property type="molecule type" value="Genomic_DNA"/>
</dbReference>
<comment type="subunit">
    <text evidence="4">Homohexamer; trimer of dimers.</text>
</comment>
<dbReference type="Pfam" id="PF17668">
    <property type="entry name" value="Acetyltransf_17"/>
    <property type="match status" value="1"/>
</dbReference>
<feature type="active site" description="Proton acceptor; via carboxylate" evidence="4">
    <location>
        <position position="414"/>
    </location>
</feature>
<dbReference type="Pfam" id="PF13527">
    <property type="entry name" value="Acetyltransf_9"/>
    <property type="match status" value="1"/>
</dbReference>
<dbReference type="RefSeq" id="WP_120679819.1">
    <property type="nucleotide sequence ID" value="NZ_RBAL01000007.1"/>
</dbReference>
<dbReference type="GO" id="GO:0030649">
    <property type="term" value="P:aminoglycoside antibiotic catabolic process"/>
    <property type="evidence" value="ECO:0007669"/>
    <property type="project" value="TreeGrafter"/>
</dbReference>
<comment type="caution">
    <text evidence="6">The sequence shown here is derived from an EMBL/GenBank/DDBJ whole genome shotgun (WGS) entry which is preliminary data.</text>
</comment>
<comment type="caution">
    <text evidence="4">Lacks conserved residue(s) required for the propagation of feature annotation.</text>
</comment>
<protein>
    <submittedName>
        <fullName evidence="6">GNAT family N-acetyltransferase</fullName>
    </submittedName>
</protein>
<dbReference type="InterPro" id="IPR041380">
    <property type="entry name" value="Acetyltransf_17"/>
</dbReference>
<dbReference type="Pfam" id="PF13530">
    <property type="entry name" value="SCP2_2"/>
    <property type="match status" value="1"/>
</dbReference>
<dbReference type="Proteomes" id="UP000272474">
    <property type="component" value="Unassembled WGS sequence"/>
</dbReference>
<name>A0A3A9Z0Z8_9ACTN</name>
<dbReference type="SUPFAM" id="SSF55729">
    <property type="entry name" value="Acyl-CoA N-acyltransferases (Nat)"/>
    <property type="match status" value="1"/>
</dbReference>
<dbReference type="Gene3D" id="3.40.630.30">
    <property type="match status" value="2"/>
</dbReference>
<feature type="binding site" evidence="4">
    <location>
        <begin position="84"/>
        <end position="86"/>
    </location>
    <ligand>
        <name>acetyl-CoA</name>
        <dbReference type="ChEBI" id="CHEBI:57288"/>
    </ligand>
</feature>
<dbReference type="InterPro" id="IPR022902">
    <property type="entry name" value="NAcTrfase_Eis"/>
</dbReference>
<keyword evidence="3 4" id="KW-0012">Acyltransferase</keyword>
<evidence type="ECO:0000313" key="7">
    <source>
        <dbReference type="Proteomes" id="UP000272474"/>
    </source>
</evidence>
<organism evidence="6 7">
    <name type="scientific">Streptomyces hoynatensis</name>
    <dbReference type="NCBI Taxonomy" id="1141874"/>
    <lineage>
        <taxon>Bacteria</taxon>
        <taxon>Bacillati</taxon>
        <taxon>Actinomycetota</taxon>
        <taxon>Actinomycetes</taxon>
        <taxon>Kitasatosporales</taxon>
        <taxon>Streptomycetaceae</taxon>
        <taxon>Streptomyces</taxon>
    </lineage>
</organism>
<evidence type="ECO:0000256" key="2">
    <source>
        <dbReference type="ARBA" id="ARBA00022679"/>
    </source>
</evidence>
<feature type="active site" description="Proton donor" evidence="4">
    <location>
        <position position="125"/>
    </location>
</feature>
<dbReference type="PROSITE" id="PS51186">
    <property type="entry name" value="GNAT"/>
    <property type="match status" value="1"/>
</dbReference>
<evidence type="ECO:0000313" key="6">
    <source>
        <dbReference type="EMBL" id="RKN41810.1"/>
    </source>
</evidence>
<gene>
    <name evidence="6" type="ORF">D7294_15260</name>
</gene>
<dbReference type="SUPFAM" id="SSF55718">
    <property type="entry name" value="SCP-like"/>
    <property type="match status" value="1"/>
</dbReference>
<dbReference type="Gene3D" id="3.30.1050.10">
    <property type="entry name" value="SCP2 sterol-binding domain"/>
    <property type="match status" value="1"/>
</dbReference>
<comment type="similarity">
    <text evidence="1 4">Belongs to the acetyltransferase Eis family.</text>
</comment>
<dbReference type="AlphaFoldDB" id="A0A3A9Z0Z8"/>
<accession>A0A3A9Z0Z8</accession>
<dbReference type="InterPro" id="IPR051554">
    <property type="entry name" value="Acetyltransferase_Eis"/>
</dbReference>
<reference evidence="6 7" key="1">
    <citation type="journal article" date="2014" name="Int. J. Syst. Evol. Microbiol.">
        <title>Streptomyces hoynatensis sp. nov., isolated from deep marine sediment.</title>
        <authorList>
            <person name="Veyisoglu A."/>
            <person name="Sahin N."/>
        </authorList>
    </citation>
    <scope>NUCLEOTIDE SEQUENCE [LARGE SCALE GENOMIC DNA]</scope>
    <source>
        <strain evidence="6 7">KCTC 29097</strain>
    </source>
</reference>
<sequence length="414" mass="45200">MALNTRFISESPSDIDAWVRAVYTGFFTPPELITHMEERRAKQDFSRARGVFDGDRCVATFRSFDQELTVPGGAIVTSNAVSAVTVAATHRRRGLLSGLMTEDLAAARERGAAAATLIAAEYRIYGRFGFGPAASAARWEVDVHRAGLDPRWTLPGAEGSLAFADAEEVRKLGPELHERFRRGRAGAVHRPPLWWERNTGAVRFDPEPWKERFWVLHRDAEGVPQGLAAFRVEERSVNGAPNTRATVMGLLAATPAAERALWRFLLSIDWLATLDTGMCDPDSLLPGLLPDPRAALLKEQADFLWLRPLDVPRLLEARGYAAEGSLVLDIRDPLGLSGGRFLLDAGPEGASCAPTSRPADLTLGAGTFAKLYLGEVTAAKLAALGELDEDTARASDRADLLFRTGRRPWCPDGF</sequence>
<dbReference type="PANTHER" id="PTHR37817">
    <property type="entry name" value="N-ACETYLTRANSFERASE EIS"/>
    <property type="match status" value="1"/>
</dbReference>
<dbReference type="InterPro" id="IPR025559">
    <property type="entry name" value="Eis_dom"/>
</dbReference>
<evidence type="ECO:0000256" key="4">
    <source>
        <dbReference type="HAMAP-Rule" id="MF_01812"/>
    </source>
</evidence>
<dbReference type="HAMAP" id="MF_01812">
    <property type="entry name" value="Eis"/>
    <property type="match status" value="1"/>
</dbReference>
<dbReference type="PANTHER" id="PTHR37817:SF1">
    <property type="entry name" value="N-ACETYLTRANSFERASE EIS"/>
    <property type="match status" value="1"/>
</dbReference>
<feature type="binding site" evidence="4">
    <location>
        <begin position="92"/>
        <end position="97"/>
    </location>
    <ligand>
        <name>acetyl-CoA</name>
        <dbReference type="ChEBI" id="CHEBI:57288"/>
    </ligand>
</feature>
<evidence type="ECO:0000259" key="5">
    <source>
        <dbReference type="PROSITE" id="PS51186"/>
    </source>
</evidence>
<keyword evidence="7" id="KW-1185">Reference proteome</keyword>